<dbReference type="EMBL" id="QFXE01000020">
    <property type="protein sequence ID" value="RDH83398.1"/>
    <property type="molecule type" value="Genomic_DNA"/>
</dbReference>
<evidence type="ECO:0000313" key="2">
    <source>
        <dbReference type="Proteomes" id="UP000254771"/>
    </source>
</evidence>
<name>A0A370DER1_9GAMM</name>
<evidence type="ECO:0000313" key="1">
    <source>
        <dbReference type="EMBL" id="RDH83398.1"/>
    </source>
</evidence>
<gene>
    <name evidence="1" type="ORF">DIZ78_14840</name>
</gene>
<organism evidence="1 2">
    <name type="scientific">endosymbiont of Escarpia spicata</name>
    <dbReference type="NCBI Taxonomy" id="2200908"/>
    <lineage>
        <taxon>Bacteria</taxon>
        <taxon>Pseudomonadati</taxon>
        <taxon>Pseudomonadota</taxon>
        <taxon>Gammaproteobacteria</taxon>
        <taxon>sulfur-oxidizing symbionts</taxon>
    </lineage>
</organism>
<dbReference type="Proteomes" id="UP000254771">
    <property type="component" value="Unassembled WGS sequence"/>
</dbReference>
<dbReference type="AlphaFoldDB" id="A0A370DER1"/>
<dbReference type="InterPro" id="IPR046651">
    <property type="entry name" value="DUF6763"/>
</dbReference>
<sequence>MNAARIKVGAWFKTNEGQNLEIVAYDAEEGSIEVQFYDGTVEEYDVEDWEALEVRGIAPPEDWAGSYDISKDDYGVDLDKPAGDTHINPLDQLDNEE</sequence>
<comment type="caution">
    <text evidence="1">The sequence shown here is derived from an EMBL/GenBank/DDBJ whole genome shotgun (WGS) entry which is preliminary data.</text>
</comment>
<reference evidence="1 2" key="1">
    <citation type="journal article" date="2018" name="ISME J.">
        <title>Endosymbiont genomes yield clues of tubeworm success.</title>
        <authorList>
            <person name="Li Y."/>
            <person name="Liles M.R."/>
            <person name="Halanych K.M."/>
        </authorList>
    </citation>
    <scope>NUCLEOTIDE SEQUENCE [LARGE SCALE GENOMIC DNA]</scope>
    <source>
        <strain evidence="1">A1462</strain>
    </source>
</reference>
<dbReference type="Pfam" id="PF20549">
    <property type="entry name" value="DUF6763"/>
    <property type="match status" value="1"/>
</dbReference>
<protein>
    <submittedName>
        <fullName evidence="1">Uncharacterized protein</fullName>
    </submittedName>
</protein>
<keyword evidence="2" id="KW-1185">Reference proteome</keyword>
<proteinExistence type="predicted"/>
<accession>A0A370DER1</accession>